<evidence type="ECO:0000313" key="4">
    <source>
        <dbReference type="WBParaSite" id="TREG1_78280.1"/>
    </source>
</evidence>
<name>A0AA85K7F2_TRIRE</name>
<dbReference type="WBParaSite" id="TREG1_78280.1">
    <property type="protein sequence ID" value="TREG1_78280.1"/>
    <property type="gene ID" value="TREG1_78280"/>
</dbReference>
<keyword evidence="2" id="KW-0472">Membrane</keyword>
<feature type="transmembrane region" description="Helical" evidence="2">
    <location>
        <begin position="193"/>
        <end position="220"/>
    </location>
</feature>
<keyword evidence="3" id="KW-1185">Reference proteome</keyword>
<reference evidence="3" key="1">
    <citation type="submission" date="2022-06" db="EMBL/GenBank/DDBJ databases">
        <authorList>
            <person name="Berger JAMES D."/>
            <person name="Berger JAMES D."/>
        </authorList>
    </citation>
    <scope>NUCLEOTIDE SEQUENCE [LARGE SCALE GENOMIC DNA]</scope>
</reference>
<dbReference type="AlphaFoldDB" id="A0AA85K7F2"/>
<feature type="region of interest" description="Disordered" evidence="1">
    <location>
        <begin position="292"/>
        <end position="313"/>
    </location>
</feature>
<dbReference type="Proteomes" id="UP000050795">
    <property type="component" value="Unassembled WGS sequence"/>
</dbReference>
<sequence>MTNSPAVAALVNDESIWDSTEEDESVVIADHDEVAINGDQERGNEGLNPNNNNNNEWSYDVNSVPCLSFNKDVIVYDKRQNIPQHSSRSSLYKINEADNTSDAHLSRHNDLENKPADCIHDSRDALPYCQPPHNPVEMDCHEKMHHLEKNYIHSSWNCYLNSSQIEYLPIPDAKMEPIAERAHNKIHHGLREACLALGIVFTTITLICIELLRIITLTIVKPFLQFLRFLSHLIINYFCDISYILSAHWERFIYPIINSWAAYSQDVVVPVIREFRPIHIIVQQQHHHQPQHKQQHHNQQQLPTYSDKVIQQC</sequence>
<accession>A0AA85K7F2</accession>
<evidence type="ECO:0000313" key="3">
    <source>
        <dbReference type="Proteomes" id="UP000050795"/>
    </source>
</evidence>
<proteinExistence type="predicted"/>
<keyword evidence="2" id="KW-1133">Transmembrane helix</keyword>
<organism evidence="3 4">
    <name type="scientific">Trichobilharzia regenti</name>
    <name type="common">Nasal bird schistosome</name>
    <dbReference type="NCBI Taxonomy" id="157069"/>
    <lineage>
        <taxon>Eukaryota</taxon>
        <taxon>Metazoa</taxon>
        <taxon>Spiralia</taxon>
        <taxon>Lophotrochozoa</taxon>
        <taxon>Platyhelminthes</taxon>
        <taxon>Trematoda</taxon>
        <taxon>Digenea</taxon>
        <taxon>Strigeidida</taxon>
        <taxon>Schistosomatoidea</taxon>
        <taxon>Schistosomatidae</taxon>
        <taxon>Trichobilharzia</taxon>
    </lineage>
</organism>
<reference evidence="4" key="2">
    <citation type="submission" date="2023-11" db="UniProtKB">
        <authorList>
            <consortium name="WormBaseParasite"/>
        </authorList>
    </citation>
    <scope>IDENTIFICATION</scope>
</reference>
<protein>
    <submittedName>
        <fullName evidence="4">Uncharacterized protein</fullName>
    </submittedName>
</protein>
<keyword evidence="2" id="KW-0812">Transmembrane</keyword>
<evidence type="ECO:0000256" key="1">
    <source>
        <dbReference type="SAM" id="MobiDB-lite"/>
    </source>
</evidence>
<evidence type="ECO:0000256" key="2">
    <source>
        <dbReference type="SAM" id="Phobius"/>
    </source>
</evidence>
<feature type="region of interest" description="Disordered" evidence="1">
    <location>
        <begin position="36"/>
        <end position="56"/>
    </location>
</feature>